<evidence type="ECO:0000256" key="11">
    <source>
        <dbReference type="ARBA" id="ARBA00032593"/>
    </source>
</evidence>
<dbReference type="InterPro" id="IPR022687">
    <property type="entry name" value="HTH_DTXR"/>
</dbReference>
<dbReference type="Gene3D" id="1.10.10.10">
    <property type="entry name" value="Winged helix-like DNA-binding domain superfamily/Winged helix DNA-binding domain"/>
    <property type="match status" value="1"/>
</dbReference>
<protein>
    <recommendedName>
        <fullName evidence="11">Manganese transport regulator</fullName>
    </recommendedName>
</protein>
<sequence>MSDLTISMQHYIKAVYELSCAGSNYVRIIDVADELGVSKASASLAMSRLNEMGLVCRNEFRQVMLTPEGETFAVRMLDKFAVIYRFLHNVLGLGEETATADACAMEHVISVETLCALCRFNSRKQKEHRCEGKCSVRAQKFSAYSKR</sequence>
<dbReference type="InterPro" id="IPR050536">
    <property type="entry name" value="DtxR_MntR_Metal-Reg"/>
</dbReference>
<evidence type="ECO:0000256" key="4">
    <source>
        <dbReference type="ARBA" id="ARBA00022490"/>
    </source>
</evidence>
<evidence type="ECO:0000256" key="3">
    <source>
        <dbReference type="ARBA" id="ARBA00011738"/>
    </source>
</evidence>
<keyword evidence="7" id="KW-0238">DNA-binding</keyword>
<feature type="domain" description="HTH dtxR-type" evidence="12">
    <location>
        <begin position="1"/>
        <end position="66"/>
    </location>
</feature>
<keyword evidence="4" id="KW-0963">Cytoplasm</keyword>
<keyword evidence="5" id="KW-0678">Repressor</keyword>
<evidence type="ECO:0000259" key="12">
    <source>
        <dbReference type="PROSITE" id="PS50944"/>
    </source>
</evidence>
<comment type="similarity">
    <text evidence="2">Belongs to the DtxR/MntR family.</text>
</comment>
<keyword evidence="10" id="KW-0464">Manganese</keyword>
<dbReference type="GO" id="GO:0046983">
    <property type="term" value="F:protein dimerization activity"/>
    <property type="evidence" value="ECO:0007669"/>
    <property type="project" value="InterPro"/>
</dbReference>
<dbReference type="Proteomes" id="UP000254051">
    <property type="component" value="Unassembled WGS sequence"/>
</dbReference>
<dbReference type="InterPro" id="IPR036421">
    <property type="entry name" value="Fe_dep_repressor_sf"/>
</dbReference>
<evidence type="ECO:0000256" key="5">
    <source>
        <dbReference type="ARBA" id="ARBA00022491"/>
    </source>
</evidence>
<dbReference type="Gene3D" id="1.10.60.10">
    <property type="entry name" value="Iron dependent repressor, metal binding and dimerisation domain"/>
    <property type="match status" value="1"/>
</dbReference>
<dbReference type="PANTHER" id="PTHR33238">
    <property type="entry name" value="IRON (METAL) DEPENDENT REPRESSOR, DTXR FAMILY"/>
    <property type="match status" value="1"/>
</dbReference>
<dbReference type="RefSeq" id="WP_181392777.1">
    <property type="nucleotide sequence ID" value="NZ_QGDS01000004.1"/>
</dbReference>
<dbReference type="SUPFAM" id="SSF46785">
    <property type="entry name" value="Winged helix' DNA-binding domain"/>
    <property type="match status" value="1"/>
</dbReference>
<dbReference type="GO" id="GO:0005737">
    <property type="term" value="C:cytoplasm"/>
    <property type="evidence" value="ECO:0007669"/>
    <property type="project" value="UniProtKB-SubCell"/>
</dbReference>
<evidence type="ECO:0000256" key="2">
    <source>
        <dbReference type="ARBA" id="ARBA00007871"/>
    </source>
</evidence>
<gene>
    <name evidence="13" type="ORF">SAMN05216529_10476</name>
</gene>
<dbReference type="PROSITE" id="PS50944">
    <property type="entry name" value="HTH_DTXR"/>
    <property type="match status" value="1"/>
</dbReference>
<keyword evidence="6" id="KW-0805">Transcription regulation</keyword>
<dbReference type="GO" id="GO:0003677">
    <property type="term" value="F:DNA binding"/>
    <property type="evidence" value="ECO:0007669"/>
    <property type="project" value="UniProtKB-KW"/>
</dbReference>
<proteinExistence type="inferred from homology"/>
<comment type="subunit">
    <text evidence="3">Homodimer.</text>
</comment>
<organism evidence="13 14">
    <name type="scientific">Faecalicatena contorta</name>
    <dbReference type="NCBI Taxonomy" id="39482"/>
    <lineage>
        <taxon>Bacteria</taxon>
        <taxon>Bacillati</taxon>
        <taxon>Bacillota</taxon>
        <taxon>Clostridia</taxon>
        <taxon>Lachnospirales</taxon>
        <taxon>Lachnospiraceae</taxon>
        <taxon>Faecalicatena</taxon>
    </lineage>
</organism>
<dbReference type="PANTHER" id="PTHR33238:SF11">
    <property type="entry name" value="TRANSCRIPTIONAL REGULATOR MNTR"/>
    <property type="match status" value="1"/>
</dbReference>
<evidence type="ECO:0000256" key="6">
    <source>
        <dbReference type="ARBA" id="ARBA00023015"/>
    </source>
</evidence>
<dbReference type="Pfam" id="PF02742">
    <property type="entry name" value="Fe_dep_repr_C"/>
    <property type="match status" value="1"/>
</dbReference>
<evidence type="ECO:0000256" key="9">
    <source>
        <dbReference type="ARBA" id="ARBA00023163"/>
    </source>
</evidence>
<dbReference type="EMBL" id="UHJJ01000004">
    <property type="protein sequence ID" value="SUQ13765.1"/>
    <property type="molecule type" value="Genomic_DNA"/>
</dbReference>
<dbReference type="GO" id="GO:0046914">
    <property type="term" value="F:transition metal ion binding"/>
    <property type="evidence" value="ECO:0007669"/>
    <property type="project" value="InterPro"/>
</dbReference>
<dbReference type="AlphaFoldDB" id="A0A316AK49"/>
<keyword evidence="8" id="KW-0010">Activator</keyword>
<evidence type="ECO:0000313" key="13">
    <source>
        <dbReference type="EMBL" id="SUQ13765.1"/>
    </source>
</evidence>
<dbReference type="InterPro" id="IPR036388">
    <property type="entry name" value="WH-like_DNA-bd_sf"/>
</dbReference>
<evidence type="ECO:0000256" key="8">
    <source>
        <dbReference type="ARBA" id="ARBA00023159"/>
    </source>
</evidence>
<dbReference type="InterPro" id="IPR001367">
    <property type="entry name" value="Fe_dep_repressor"/>
</dbReference>
<name>A0A316AK49_9FIRM</name>
<keyword evidence="14" id="KW-1185">Reference proteome</keyword>
<dbReference type="Pfam" id="PF01325">
    <property type="entry name" value="Fe_dep_repress"/>
    <property type="match status" value="1"/>
</dbReference>
<dbReference type="SMART" id="SM00529">
    <property type="entry name" value="HTH_DTXR"/>
    <property type="match status" value="1"/>
</dbReference>
<dbReference type="InterPro" id="IPR022689">
    <property type="entry name" value="Iron_dep_repressor"/>
</dbReference>
<reference evidence="14" key="1">
    <citation type="submission" date="2017-07" db="EMBL/GenBank/DDBJ databases">
        <authorList>
            <person name="Varghese N."/>
            <person name="Submissions S."/>
        </authorList>
    </citation>
    <scope>NUCLEOTIDE SEQUENCE [LARGE SCALE GENOMIC DNA]</scope>
    <source>
        <strain evidence="14">NLAE-zl-C134</strain>
    </source>
</reference>
<evidence type="ECO:0000256" key="7">
    <source>
        <dbReference type="ARBA" id="ARBA00023125"/>
    </source>
</evidence>
<dbReference type="SUPFAM" id="SSF47979">
    <property type="entry name" value="Iron-dependent repressor protein, dimerization domain"/>
    <property type="match status" value="1"/>
</dbReference>
<evidence type="ECO:0000313" key="14">
    <source>
        <dbReference type="Proteomes" id="UP000254051"/>
    </source>
</evidence>
<evidence type="ECO:0000256" key="1">
    <source>
        <dbReference type="ARBA" id="ARBA00004496"/>
    </source>
</evidence>
<accession>A0A316AK49</accession>
<keyword evidence="9" id="KW-0804">Transcription</keyword>
<dbReference type="InterPro" id="IPR036390">
    <property type="entry name" value="WH_DNA-bd_sf"/>
</dbReference>
<dbReference type="GO" id="GO:0003700">
    <property type="term" value="F:DNA-binding transcription factor activity"/>
    <property type="evidence" value="ECO:0007669"/>
    <property type="project" value="InterPro"/>
</dbReference>
<comment type="subcellular location">
    <subcellularLocation>
        <location evidence="1">Cytoplasm</location>
    </subcellularLocation>
</comment>
<evidence type="ECO:0000256" key="10">
    <source>
        <dbReference type="ARBA" id="ARBA00023211"/>
    </source>
</evidence>